<feature type="non-terminal residue" evidence="2">
    <location>
        <position position="1"/>
    </location>
</feature>
<name>A0A8S2S242_9BILA</name>
<reference evidence="2" key="1">
    <citation type="submission" date="2021-02" db="EMBL/GenBank/DDBJ databases">
        <authorList>
            <person name="Nowell W R."/>
        </authorList>
    </citation>
    <scope>NUCLEOTIDE SEQUENCE</scope>
</reference>
<dbReference type="AlphaFoldDB" id="A0A8S2S242"/>
<organism evidence="2 3">
    <name type="scientific">Rotaria magnacalcarata</name>
    <dbReference type="NCBI Taxonomy" id="392030"/>
    <lineage>
        <taxon>Eukaryota</taxon>
        <taxon>Metazoa</taxon>
        <taxon>Spiralia</taxon>
        <taxon>Gnathifera</taxon>
        <taxon>Rotifera</taxon>
        <taxon>Eurotatoria</taxon>
        <taxon>Bdelloidea</taxon>
        <taxon>Philodinida</taxon>
        <taxon>Philodinidae</taxon>
        <taxon>Rotaria</taxon>
    </lineage>
</organism>
<proteinExistence type="predicted"/>
<evidence type="ECO:0000256" key="1">
    <source>
        <dbReference type="SAM" id="Coils"/>
    </source>
</evidence>
<keyword evidence="1" id="KW-0175">Coiled coil</keyword>
<dbReference type="EMBL" id="CAJOBH010017508">
    <property type="protein sequence ID" value="CAF4200022.1"/>
    <property type="molecule type" value="Genomic_DNA"/>
</dbReference>
<accession>A0A8S2S242</accession>
<protein>
    <submittedName>
        <fullName evidence="2">Uncharacterized protein</fullName>
    </submittedName>
</protein>
<dbReference type="Proteomes" id="UP000681967">
    <property type="component" value="Unassembled WGS sequence"/>
</dbReference>
<feature type="coiled-coil region" evidence="1">
    <location>
        <begin position="4"/>
        <end position="48"/>
    </location>
</feature>
<comment type="caution">
    <text evidence="2">The sequence shown here is derived from an EMBL/GenBank/DDBJ whole genome shotgun (WGS) entry which is preliminary data.</text>
</comment>
<evidence type="ECO:0000313" key="2">
    <source>
        <dbReference type="EMBL" id="CAF4200022.1"/>
    </source>
</evidence>
<gene>
    <name evidence="2" type="ORF">BYL167_LOCUS23602</name>
</gene>
<sequence length="66" mass="7792">RESLTELKNEKLKLSSDIQKKERLDEQLQKLTNTIQTLKEEIETDKISLEPINVRFQLKINLLALE</sequence>
<evidence type="ECO:0000313" key="3">
    <source>
        <dbReference type="Proteomes" id="UP000681967"/>
    </source>
</evidence>